<reference evidence="1" key="1">
    <citation type="submission" date="2022-12" db="EMBL/GenBank/DDBJ databases">
        <authorList>
            <person name="Webb A."/>
        </authorList>
    </citation>
    <scope>NUCLEOTIDE SEQUENCE</scope>
    <source>
        <strain evidence="1">Hp1</strain>
    </source>
</reference>
<dbReference type="AlphaFoldDB" id="A0AAV0TPB4"/>
<accession>A0AAV0TPB4</accession>
<organism evidence="1 2">
    <name type="scientific">Hyaloperonospora brassicae</name>
    <name type="common">Brassica downy mildew</name>
    <name type="synonym">Peronospora brassicae</name>
    <dbReference type="NCBI Taxonomy" id="162125"/>
    <lineage>
        <taxon>Eukaryota</taxon>
        <taxon>Sar</taxon>
        <taxon>Stramenopiles</taxon>
        <taxon>Oomycota</taxon>
        <taxon>Peronosporomycetes</taxon>
        <taxon>Peronosporales</taxon>
        <taxon>Peronosporaceae</taxon>
        <taxon>Hyaloperonospora</taxon>
    </lineage>
</organism>
<name>A0AAV0TPB4_HYABA</name>
<keyword evidence="2" id="KW-1185">Reference proteome</keyword>
<evidence type="ECO:0000313" key="2">
    <source>
        <dbReference type="Proteomes" id="UP001162031"/>
    </source>
</evidence>
<gene>
    <name evidence="1" type="ORF">HBR001_LOCUS3360</name>
</gene>
<proteinExistence type="predicted"/>
<comment type="caution">
    <text evidence="1">The sequence shown here is derived from an EMBL/GenBank/DDBJ whole genome shotgun (WGS) entry which is preliminary data.</text>
</comment>
<sequence>MPLPSLTLQSVTLLSCCVEQFPSSCRSFRDNVDTGAAVKCLPGMATSDHLYCMAIVHVVNQTETTFRLRLRCAINGSDDITCEAKIVRQCSRQLAIEVPRLQSSPLCEKPFNLAGMLNDLLEIEWETCSGIRGRLLCEDHLVGPATEHGRLELFLPPISFQIQSPDNGFVVASTENEGGGRSVPKDKDESGTSLNPSCFFQVPNLRSQLRTLQTGLFTYVPIVISLQRTGEIDGQEQAALCVEVEVVITEEVDKAVREMSDHVMAVGQLKSLVRWDSGIDRRPRLCEIQCMFLSEGNFRVAVCGRVAGLDKKQAGGETWCHQPLYICVRSENDIVAETTARTI</sequence>
<evidence type="ECO:0000313" key="1">
    <source>
        <dbReference type="EMBL" id="CAI5724438.1"/>
    </source>
</evidence>
<dbReference type="Proteomes" id="UP001162031">
    <property type="component" value="Unassembled WGS sequence"/>
</dbReference>
<protein>
    <submittedName>
        <fullName evidence="1">Uncharacterized protein</fullName>
    </submittedName>
</protein>
<dbReference type="EMBL" id="CANTFL010000553">
    <property type="protein sequence ID" value="CAI5724438.1"/>
    <property type="molecule type" value="Genomic_DNA"/>
</dbReference>